<name>A0ABQ3VBW8_9CHLR</name>
<gene>
    <name evidence="1" type="ORF">KSZ_15400</name>
</gene>
<proteinExistence type="predicted"/>
<dbReference type="EMBL" id="BNJJ01000004">
    <property type="protein sequence ID" value="GHO83534.1"/>
    <property type="molecule type" value="Genomic_DNA"/>
</dbReference>
<keyword evidence="2" id="KW-1185">Reference proteome</keyword>
<organism evidence="1 2">
    <name type="scientific">Dictyobacter formicarum</name>
    <dbReference type="NCBI Taxonomy" id="2778368"/>
    <lineage>
        <taxon>Bacteria</taxon>
        <taxon>Bacillati</taxon>
        <taxon>Chloroflexota</taxon>
        <taxon>Ktedonobacteria</taxon>
        <taxon>Ktedonobacterales</taxon>
        <taxon>Dictyobacteraceae</taxon>
        <taxon>Dictyobacter</taxon>
    </lineage>
</organism>
<evidence type="ECO:0000313" key="2">
    <source>
        <dbReference type="Proteomes" id="UP000635565"/>
    </source>
</evidence>
<sequence>MNKLCGICLYIVYQVMTFVKAYLWNSEKYIAKRLYIIRFFITIILNNNGADGEISCVHH</sequence>
<dbReference type="Proteomes" id="UP000635565">
    <property type="component" value="Unassembled WGS sequence"/>
</dbReference>
<evidence type="ECO:0000313" key="1">
    <source>
        <dbReference type="EMBL" id="GHO83534.1"/>
    </source>
</evidence>
<comment type="caution">
    <text evidence="1">The sequence shown here is derived from an EMBL/GenBank/DDBJ whole genome shotgun (WGS) entry which is preliminary data.</text>
</comment>
<accession>A0ABQ3VBW8</accession>
<reference evidence="1 2" key="1">
    <citation type="journal article" date="2021" name="Int. J. Syst. Evol. Microbiol.">
        <title>Reticulibacter mediterranei gen. nov., sp. nov., within the new family Reticulibacteraceae fam. nov., and Ktedonospora formicarum gen. nov., sp. nov., Ktedonobacter robiniae sp. nov., Dictyobacter formicarum sp. nov. and Dictyobacter arantiisoli sp. nov., belonging to the class Ktedonobacteria.</title>
        <authorList>
            <person name="Yabe S."/>
            <person name="Zheng Y."/>
            <person name="Wang C.M."/>
            <person name="Sakai Y."/>
            <person name="Abe K."/>
            <person name="Yokota A."/>
            <person name="Donadio S."/>
            <person name="Cavaletti L."/>
            <person name="Monciardini P."/>
        </authorList>
    </citation>
    <scope>NUCLEOTIDE SEQUENCE [LARGE SCALE GENOMIC DNA]</scope>
    <source>
        <strain evidence="1 2">SOSP1-9</strain>
    </source>
</reference>
<protein>
    <submittedName>
        <fullName evidence="1">Uncharacterized protein</fullName>
    </submittedName>
</protein>